<accession>J0D4J7</accession>
<dbReference type="Gene3D" id="1.20.1280.50">
    <property type="match status" value="1"/>
</dbReference>
<dbReference type="Pfam" id="PF00646">
    <property type="entry name" value="F-box"/>
    <property type="match status" value="1"/>
</dbReference>
<dbReference type="KEGG" id="adl:AURDEDRAFT_177243"/>
<keyword evidence="3" id="KW-1185">Reference proteome</keyword>
<dbReference type="OrthoDB" id="550575at2759"/>
<dbReference type="InParanoid" id="J0D4J7"/>
<dbReference type="PROSITE" id="PS50181">
    <property type="entry name" value="FBOX"/>
    <property type="match status" value="1"/>
</dbReference>
<dbReference type="SUPFAM" id="SSF81383">
    <property type="entry name" value="F-box domain"/>
    <property type="match status" value="1"/>
</dbReference>
<dbReference type="SMART" id="SM00256">
    <property type="entry name" value="FBOX"/>
    <property type="match status" value="1"/>
</dbReference>
<evidence type="ECO:0000313" key="2">
    <source>
        <dbReference type="EMBL" id="EJD33669.1"/>
    </source>
</evidence>
<protein>
    <recommendedName>
        <fullName evidence="1">F-box domain-containing protein</fullName>
    </recommendedName>
</protein>
<proteinExistence type="predicted"/>
<evidence type="ECO:0000259" key="1">
    <source>
        <dbReference type="PROSITE" id="PS50181"/>
    </source>
</evidence>
<reference evidence="3" key="1">
    <citation type="journal article" date="2012" name="Science">
        <title>The Paleozoic origin of enzymatic lignin decomposition reconstructed from 31 fungal genomes.</title>
        <authorList>
            <person name="Floudas D."/>
            <person name="Binder M."/>
            <person name="Riley R."/>
            <person name="Barry K."/>
            <person name="Blanchette R.A."/>
            <person name="Henrissat B."/>
            <person name="Martinez A.T."/>
            <person name="Otillar R."/>
            <person name="Spatafora J.W."/>
            <person name="Yadav J.S."/>
            <person name="Aerts A."/>
            <person name="Benoit I."/>
            <person name="Boyd A."/>
            <person name="Carlson A."/>
            <person name="Copeland A."/>
            <person name="Coutinho P.M."/>
            <person name="de Vries R.P."/>
            <person name="Ferreira P."/>
            <person name="Findley K."/>
            <person name="Foster B."/>
            <person name="Gaskell J."/>
            <person name="Glotzer D."/>
            <person name="Gorecki P."/>
            <person name="Heitman J."/>
            <person name="Hesse C."/>
            <person name="Hori C."/>
            <person name="Igarashi K."/>
            <person name="Jurgens J.A."/>
            <person name="Kallen N."/>
            <person name="Kersten P."/>
            <person name="Kohler A."/>
            <person name="Kuees U."/>
            <person name="Kumar T.K.A."/>
            <person name="Kuo A."/>
            <person name="LaButti K."/>
            <person name="Larrondo L.F."/>
            <person name="Lindquist E."/>
            <person name="Ling A."/>
            <person name="Lombard V."/>
            <person name="Lucas S."/>
            <person name="Lundell T."/>
            <person name="Martin R."/>
            <person name="McLaughlin D.J."/>
            <person name="Morgenstern I."/>
            <person name="Morin E."/>
            <person name="Murat C."/>
            <person name="Nagy L.G."/>
            <person name="Nolan M."/>
            <person name="Ohm R.A."/>
            <person name="Patyshakuliyeva A."/>
            <person name="Rokas A."/>
            <person name="Ruiz-Duenas F.J."/>
            <person name="Sabat G."/>
            <person name="Salamov A."/>
            <person name="Samejima M."/>
            <person name="Schmutz J."/>
            <person name="Slot J.C."/>
            <person name="St John F."/>
            <person name="Stenlid J."/>
            <person name="Sun H."/>
            <person name="Sun S."/>
            <person name="Syed K."/>
            <person name="Tsang A."/>
            <person name="Wiebenga A."/>
            <person name="Young D."/>
            <person name="Pisabarro A."/>
            <person name="Eastwood D.C."/>
            <person name="Martin F."/>
            <person name="Cullen D."/>
            <person name="Grigoriev I.V."/>
            <person name="Hibbett D.S."/>
        </authorList>
    </citation>
    <scope>NUCLEOTIDE SEQUENCE [LARGE SCALE GENOMIC DNA]</scope>
    <source>
        <strain evidence="3">TFB10046</strain>
    </source>
</reference>
<name>J0D4J7_AURST</name>
<dbReference type="EMBL" id="JH688123">
    <property type="protein sequence ID" value="EJD33669.1"/>
    <property type="molecule type" value="Genomic_DNA"/>
</dbReference>
<dbReference type="Proteomes" id="UP000006514">
    <property type="component" value="Unassembled WGS sequence"/>
</dbReference>
<evidence type="ECO:0000313" key="3">
    <source>
        <dbReference type="Proteomes" id="UP000006514"/>
    </source>
</evidence>
<organism evidence="2 3">
    <name type="scientific">Auricularia subglabra (strain TFB-10046 / SS5)</name>
    <name type="common">White-rot fungus</name>
    <name type="synonym">Auricularia delicata (strain TFB10046)</name>
    <dbReference type="NCBI Taxonomy" id="717982"/>
    <lineage>
        <taxon>Eukaryota</taxon>
        <taxon>Fungi</taxon>
        <taxon>Dikarya</taxon>
        <taxon>Basidiomycota</taxon>
        <taxon>Agaricomycotina</taxon>
        <taxon>Agaricomycetes</taxon>
        <taxon>Auriculariales</taxon>
        <taxon>Auriculariaceae</taxon>
        <taxon>Auricularia</taxon>
    </lineage>
</organism>
<dbReference type="InterPro" id="IPR036047">
    <property type="entry name" value="F-box-like_dom_sf"/>
</dbReference>
<dbReference type="InterPro" id="IPR001810">
    <property type="entry name" value="F-box_dom"/>
</dbReference>
<gene>
    <name evidence="2" type="ORF">AURDEDRAFT_177243</name>
</gene>
<sequence length="507" mass="57246">MSYHTRRQARLSMAPSSMKQHSHFPLDILKVVLDLLDEFNLFTVSHVSREWRALARCHPTFWKQLSISNCLHLTMGTVELFLDQLNSRGTTGGHIELRLECVDIGSDLMTSIVAPALVPHIHRSVSLDLTIGGTAVRAFRPLFEIATPDLRRLRLTAGAPPLDIEPFPAAMFHLHESQVLEHLYLVDVPLPQDMTPLRHTLESVEAIYLHRPSRVYDAIAWVPKAKFSTFQAPLLDGREPLPRTVQSADIFACLQRLVFDDRRILSLPQCRTIPTLVPTAPWPDAHALRNTFPPTGPLWMRLYTCRRIGLFNPNRRYYVGVFTVTNAARTIIRHGSEIEECYVLSRQFLTTTIVSERLVALEVELLPLFERVCEVGLGLPQLQTLGIMITSLPMETEDWEHGKVECHALRTIAFCRRDGKDVGDCVDAVCITRAAIDIFIPAALEISDGVQLDVVLRGVDMVGGDERGARVASVRREAIYKDKRSRAELPDDERALKQMGWMFDLSA</sequence>
<dbReference type="AlphaFoldDB" id="J0D4J7"/>
<feature type="domain" description="F-box" evidence="1">
    <location>
        <begin position="18"/>
        <end position="65"/>
    </location>
</feature>